<dbReference type="Proteomes" id="UP001295444">
    <property type="component" value="Chromosome 02"/>
</dbReference>
<feature type="compositionally biased region" description="Basic and acidic residues" evidence="1">
    <location>
        <begin position="101"/>
        <end position="111"/>
    </location>
</feature>
<name>A0AAD1RGH9_PELCU</name>
<dbReference type="AlphaFoldDB" id="A0AAD1RGH9"/>
<keyword evidence="3" id="KW-1185">Reference proteome</keyword>
<accession>A0AAD1RGH9</accession>
<feature type="region of interest" description="Disordered" evidence="1">
    <location>
        <begin position="1"/>
        <end position="118"/>
    </location>
</feature>
<feature type="compositionally biased region" description="Basic and acidic residues" evidence="1">
    <location>
        <begin position="1"/>
        <end position="20"/>
    </location>
</feature>
<sequence length="118" mass="13174">MRPLSPRERTSPQAEQDKQELTCSIQQHPGIPGPVHGNAEEEEGFPTSHQHPQAASSPLSLGMPSQTPHLKEQKDGDYTLTRRLRQTSQEMELTRPGQAASRDRRDTKRLAEGLVITN</sequence>
<evidence type="ECO:0000256" key="1">
    <source>
        <dbReference type="SAM" id="MobiDB-lite"/>
    </source>
</evidence>
<evidence type="ECO:0000313" key="2">
    <source>
        <dbReference type="EMBL" id="CAH2252608.1"/>
    </source>
</evidence>
<protein>
    <submittedName>
        <fullName evidence="2">Uncharacterized protein</fullName>
    </submittedName>
</protein>
<gene>
    <name evidence="2" type="ORF">PECUL_23A041420</name>
</gene>
<dbReference type="EMBL" id="OW240913">
    <property type="protein sequence ID" value="CAH2252608.1"/>
    <property type="molecule type" value="Genomic_DNA"/>
</dbReference>
<evidence type="ECO:0000313" key="3">
    <source>
        <dbReference type="Proteomes" id="UP001295444"/>
    </source>
</evidence>
<organism evidence="2 3">
    <name type="scientific">Pelobates cultripes</name>
    <name type="common">Western spadefoot toad</name>
    <dbReference type="NCBI Taxonomy" id="61616"/>
    <lineage>
        <taxon>Eukaryota</taxon>
        <taxon>Metazoa</taxon>
        <taxon>Chordata</taxon>
        <taxon>Craniata</taxon>
        <taxon>Vertebrata</taxon>
        <taxon>Euteleostomi</taxon>
        <taxon>Amphibia</taxon>
        <taxon>Batrachia</taxon>
        <taxon>Anura</taxon>
        <taxon>Pelobatoidea</taxon>
        <taxon>Pelobatidae</taxon>
        <taxon>Pelobates</taxon>
    </lineage>
</organism>
<proteinExistence type="predicted"/>
<feature type="compositionally biased region" description="Polar residues" evidence="1">
    <location>
        <begin position="47"/>
        <end position="68"/>
    </location>
</feature>
<reference evidence="2" key="1">
    <citation type="submission" date="2022-03" db="EMBL/GenBank/DDBJ databases">
        <authorList>
            <person name="Alioto T."/>
            <person name="Alioto T."/>
            <person name="Gomez Garrido J."/>
        </authorList>
    </citation>
    <scope>NUCLEOTIDE SEQUENCE</scope>
</reference>